<reference evidence="2" key="1">
    <citation type="submission" date="2020-12" db="EMBL/GenBank/DDBJ databases">
        <title>Metabolic potential, ecology and presence of endohyphal bacteria is reflected in genomic diversity of Mucoromycotina.</title>
        <authorList>
            <person name="Muszewska A."/>
            <person name="Okrasinska A."/>
            <person name="Steczkiewicz K."/>
            <person name="Drgas O."/>
            <person name="Orlowska M."/>
            <person name="Perlinska-Lenart U."/>
            <person name="Aleksandrzak-Piekarczyk T."/>
            <person name="Szatraj K."/>
            <person name="Zielenkiewicz U."/>
            <person name="Pilsyk S."/>
            <person name="Malc E."/>
            <person name="Mieczkowski P."/>
            <person name="Kruszewska J.S."/>
            <person name="Biernat P."/>
            <person name="Pawlowska J."/>
        </authorList>
    </citation>
    <scope>NUCLEOTIDE SEQUENCE</scope>
    <source>
        <strain evidence="2">WA0000067209</strain>
    </source>
</reference>
<name>A0A8H7UG50_MORIS</name>
<proteinExistence type="predicted"/>
<sequence>MPYFSNYTSAIRPNPTPRERKNRSCKQTGTHANGILEEGYAMNCNSTSNSSYCVFAFKCEHDEAQLLSNVWRLESEGATEFVYYLYDFEF</sequence>
<dbReference type="AlphaFoldDB" id="A0A8H7UG50"/>
<feature type="compositionally biased region" description="Polar residues" evidence="1">
    <location>
        <begin position="1"/>
        <end position="11"/>
    </location>
</feature>
<organism evidence="2 3">
    <name type="scientific">Mortierella isabellina</name>
    <name type="common">Filamentous fungus</name>
    <name type="synonym">Umbelopsis isabellina</name>
    <dbReference type="NCBI Taxonomy" id="91625"/>
    <lineage>
        <taxon>Eukaryota</taxon>
        <taxon>Fungi</taxon>
        <taxon>Fungi incertae sedis</taxon>
        <taxon>Mucoromycota</taxon>
        <taxon>Mucoromycotina</taxon>
        <taxon>Umbelopsidomycetes</taxon>
        <taxon>Umbelopsidales</taxon>
        <taxon>Umbelopsidaceae</taxon>
        <taxon>Umbelopsis</taxon>
    </lineage>
</organism>
<comment type="caution">
    <text evidence="2">The sequence shown here is derived from an EMBL/GenBank/DDBJ whole genome shotgun (WGS) entry which is preliminary data.</text>
</comment>
<accession>A0A8H7UG50</accession>
<feature type="region of interest" description="Disordered" evidence="1">
    <location>
        <begin position="1"/>
        <end position="28"/>
    </location>
</feature>
<evidence type="ECO:0000256" key="1">
    <source>
        <dbReference type="SAM" id="MobiDB-lite"/>
    </source>
</evidence>
<dbReference type="Proteomes" id="UP000654370">
    <property type="component" value="Unassembled WGS sequence"/>
</dbReference>
<evidence type="ECO:0000313" key="3">
    <source>
        <dbReference type="Proteomes" id="UP000654370"/>
    </source>
</evidence>
<gene>
    <name evidence="2" type="ORF">INT43_000430</name>
</gene>
<evidence type="ECO:0000313" key="2">
    <source>
        <dbReference type="EMBL" id="KAG2184521.1"/>
    </source>
</evidence>
<protein>
    <submittedName>
        <fullName evidence="2">Uncharacterized protein</fullName>
    </submittedName>
</protein>
<keyword evidence="3" id="KW-1185">Reference proteome</keyword>
<dbReference type="EMBL" id="JAEPQZ010000002">
    <property type="protein sequence ID" value="KAG2184521.1"/>
    <property type="molecule type" value="Genomic_DNA"/>
</dbReference>